<reference evidence="2 3" key="1">
    <citation type="submission" date="2020-01" db="EMBL/GenBank/DDBJ databases">
        <authorList>
            <person name="Kim M.K."/>
        </authorList>
    </citation>
    <scope>NUCLEOTIDE SEQUENCE [LARGE SCALE GENOMIC DNA]</scope>
    <source>
        <strain evidence="2 3">BT213</strain>
    </source>
</reference>
<dbReference type="GO" id="GO:0005886">
    <property type="term" value="C:plasma membrane"/>
    <property type="evidence" value="ECO:0007669"/>
    <property type="project" value="UniProtKB-SubCell"/>
</dbReference>
<comment type="function">
    <text evidence="1">Could be involved in insertion of integral membrane proteins into the membrane.</text>
</comment>
<dbReference type="AlphaFoldDB" id="A0A6B2GZ99"/>
<dbReference type="HAMAP" id="MF_00386">
    <property type="entry name" value="UPF0161_YidD"/>
    <property type="match status" value="1"/>
</dbReference>
<comment type="similarity">
    <text evidence="1">Belongs to the UPF0161 family.</text>
</comment>
<comment type="caution">
    <text evidence="2">The sequence shown here is derived from an EMBL/GenBank/DDBJ whole genome shotgun (WGS) entry which is preliminary data.</text>
</comment>
<keyword evidence="3" id="KW-1185">Reference proteome</keyword>
<dbReference type="PANTHER" id="PTHR33383:SF1">
    <property type="entry name" value="MEMBRANE PROTEIN INSERTION EFFICIENCY FACTOR-RELATED"/>
    <property type="match status" value="1"/>
</dbReference>
<protein>
    <recommendedName>
        <fullName evidence="1">Putative membrane protein insertion efficiency factor</fullName>
    </recommendedName>
</protein>
<gene>
    <name evidence="2" type="primary">yidD</name>
    <name evidence="2" type="ORF">GWO68_04430</name>
</gene>
<dbReference type="Pfam" id="PF01809">
    <property type="entry name" value="YidD"/>
    <property type="match status" value="1"/>
</dbReference>
<keyword evidence="1" id="KW-0472">Membrane</keyword>
<comment type="subcellular location">
    <subcellularLocation>
        <location evidence="1">Cell membrane</location>
        <topology evidence="1">Peripheral membrane protein</topology>
        <orientation evidence="1">Cytoplasmic side</orientation>
    </subcellularLocation>
</comment>
<dbReference type="InterPro" id="IPR002696">
    <property type="entry name" value="Membr_insert_effic_factor_YidD"/>
</dbReference>
<dbReference type="EMBL" id="JAAEAA010000004">
    <property type="protein sequence ID" value="NDK55158.1"/>
    <property type="molecule type" value="Genomic_DNA"/>
</dbReference>
<name>A0A6B2GZ99_9BACT</name>
<evidence type="ECO:0000313" key="3">
    <source>
        <dbReference type="Proteomes" id="UP000478546"/>
    </source>
</evidence>
<evidence type="ECO:0000256" key="1">
    <source>
        <dbReference type="HAMAP-Rule" id="MF_00386"/>
    </source>
</evidence>
<dbReference type="SMART" id="SM01234">
    <property type="entry name" value="Haemolytic"/>
    <property type="match status" value="1"/>
</dbReference>
<dbReference type="NCBIfam" id="TIGR00278">
    <property type="entry name" value="membrane protein insertion efficiency factor YidD"/>
    <property type="match status" value="1"/>
</dbReference>
<dbReference type="RefSeq" id="WP_162345212.1">
    <property type="nucleotide sequence ID" value="NZ_JAAEAA010000004.1"/>
</dbReference>
<organism evidence="2 3">
    <name type="scientific">Pontibacter fetidus</name>
    <dbReference type="NCBI Taxonomy" id="2700082"/>
    <lineage>
        <taxon>Bacteria</taxon>
        <taxon>Pseudomonadati</taxon>
        <taxon>Bacteroidota</taxon>
        <taxon>Cytophagia</taxon>
        <taxon>Cytophagales</taxon>
        <taxon>Hymenobacteraceae</taxon>
        <taxon>Pontibacter</taxon>
    </lineage>
</organism>
<accession>A0A6B2GZ99</accession>
<keyword evidence="1" id="KW-1003">Cell membrane</keyword>
<proteinExistence type="inferred from homology"/>
<evidence type="ECO:0000313" key="2">
    <source>
        <dbReference type="EMBL" id="NDK55158.1"/>
    </source>
</evidence>
<dbReference type="PANTHER" id="PTHR33383">
    <property type="entry name" value="MEMBRANE PROTEIN INSERTION EFFICIENCY FACTOR-RELATED"/>
    <property type="match status" value="1"/>
</dbReference>
<sequence length="73" mass="8270">MTWLLKKLLLGLIWVYRHMISPLKPATCRYTPTCSTYALQAVTKHGPFKGGWLALKRIGRCHPWGSSGYDPVP</sequence>
<dbReference type="Proteomes" id="UP000478546">
    <property type="component" value="Unassembled WGS sequence"/>
</dbReference>